<keyword evidence="6 8" id="KW-1133">Transmembrane helix</keyword>
<protein>
    <recommendedName>
        <fullName evidence="8">Probable membrane transporter protein</fullName>
    </recommendedName>
</protein>
<keyword evidence="4 8" id="KW-1003">Cell membrane</keyword>
<reference evidence="10" key="1">
    <citation type="submission" date="2016-10" db="EMBL/GenBank/DDBJ databases">
        <authorList>
            <person name="Varghese N."/>
            <person name="Submissions S."/>
        </authorList>
    </citation>
    <scope>NUCLEOTIDE SEQUENCE [LARGE SCALE GENOMIC DNA]</scope>
    <source>
        <strain evidence="10">Nm44</strain>
    </source>
</reference>
<dbReference type="PANTHER" id="PTHR30269">
    <property type="entry name" value="TRANSMEMBRANE PROTEIN YFCA"/>
    <property type="match status" value="1"/>
</dbReference>
<dbReference type="Proteomes" id="UP000183287">
    <property type="component" value="Unassembled WGS sequence"/>
</dbReference>
<evidence type="ECO:0000256" key="3">
    <source>
        <dbReference type="ARBA" id="ARBA00022448"/>
    </source>
</evidence>
<evidence type="ECO:0000256" key="2">
    <source>
        <dbReference type="ARBA" id="ARBA00009142"/>
    </source>
</evidence>
<sequence>MNEAFLILIASPSQLILACLVAFSASVLGGLSGYGTSLVLPVFLVPLVGVTNVIPVMTVAMLLNNSSRVIAFWQDIQWLHVRHILIFGLPTCIAGAYSYTLLSADWIALLLGTFLLASVPLRRILHKAQFRFSTITELGAGAVLGFINGGMSGTGVILISILMSVGVAGSALVATDAIIAVTMGAVKIILFGNFAALNLELALTGLLIGLCTTPGAFVARILLEHILAGIHAWFMELIVIAGAITLLSRVHW</sequence>
<evidence type="ECO:0000256" key="7">
    <source>
        <dbReference type="ARBA" id="ARBA00023136"/>
    </source>
</evidence>
<dbReference type="InterPro" id="IPR052017">
    <property type="entry name" value="TSUP"/>
</dbReference>
<dbReference type="Pfam" id="PF01925">
    <property type="entry name" value="TauE"/>
    <property type="match status" value="1"/>
</dbReference>
<feature type="transmembrane region" description="Helical" evidence="8">
    <location>
        <begin position="167"/>
        <end position="189"/>
    </location>
</feature>
<dbReference type="EMBL" id="FOUB01000047">
    <property type="protein sequence ID" value="SFM71699.1"/>
    <property type="molecule type" value="Genomic_DNA"/>
</dbReference>
<evidence type="ECO:0000256" key="5">
    <source>
        <dbReference type="ARBA" id="ARBA00022692"/>
    </source>
</evidence>
<comment type="similarity">
    <text evidence="2 8">Belongs to the 4-toluene sulfonate uptake permease (TSUP) (TC 2.A.102) family.</text>
</comment>
<comment type="subcellular location">
    <subcellularLocation>
        <location evidence="1 8">Cell membrane</location>
        <topology evidence="1 8">Multi-pass membrane protein</topology>
    </subcellularLocation>
</comment>
<organism evidence="9 10">
    <name type="scientific">Nitrosomonas communis</name>
    <dbReference type="NCBI Taxonomy" id="44574"/>
    <lineage>
        <taxon>Bacteria</taxon>
        <taxon>Pseudomonadati</taxon>
        <taxon>Pseudomonadota</taxon>
        <taxon>Betaproteobacteria</taxon>
        <taxon>Nitrosomonadales</taxon>
        <taxon>Nitrosomonadaceae</taxon>
        <taxon>Nitrosomonas</taxon>
    </lineage>
</organism>
<dbReference type="GO" id="GO:0005886">
    <property type="term" value="C:plasma membrane"/>
    <property type="evidence" value="ECO:0007669"/>
    <property type="project" value="UniProtKB-SubCell"/>
</dbReference>
<keyword evidence="5 8" id="KW-0812">Transmembrane</keyword>
<feature type="transmembrane region" description="Helical" evidence="8">
    <location>
        <begin position="201"/>
        <end position="222"/>
    </location>
</feature>
<keyword evidence="3" id="KW-0813">Transport</keyword>
<proteinExistence type="inferred from homology"/>
<feature type="transmembrane region" description="Helical" evidence="8">
    <location>
        <begin position="137"/>
        <end position="161"/>
    </location>
</feature>
<keyword evidence="10" id="KW-1185">Reference proteome</keyword>
<evidence type="ECO:0000256" key="6">
    <source>
        <dbReference type="ARBA" id="ARBA00022989"/>
    </source>
</evidence>
<evidence type="ECO:0000313" key="9">
    <source>
        <dbReference type="EMBL" id="SFM71699.1"/>
    </source>
</evidence>
<evidence type="ECO:0000256" key="1">
    <source>
        <dbReference type="ARBA" id="ARBA00004651"/>
    </source>
</evidence>
<evidence type="ECO:0000256" key="4">
    <source>
        <dbReference type="ARBA" id="ARBA00022475"/>
    </source>
</evidence>
<dbReference type="PANTHER" id="PTHR30269:SF23">
    <property type="entry name" value="MEMBRANE TRANSPORTER PROTEIN YDHB-RELATED"/>
    <property type="match status" value="1"/>
</dbReference>
<feature type="transmembrane region" description="Helical" evidence="8">
    <location>
        <begin position="228"/>
        <end position="247"/>
    </location>
</feature>
<accession>A0A1I4T4V6</accession>
<feature type="transmembrane region" description="Helical" evidence="8">
    <location>
        <begin position="106"/>
        <end position="125"/>
    </location>
</feature>
<evidence type="ECO:0000313" key="10">
    <source>
        <dbReference type="Proteomes" id="UP000183287"/>
    </source>
</evidence>
<name>A0A1I4T4V6_9PROT</name>
<feature type="transmembrane region" description="Helical" evidence="8">
    <location>
        <begin position="39"/>
        <end position="63"/>
    </location>
</feature>
<evidence type="ECO:0000256" key="8">
    <source>
        <dbReference type="RuleBase" id="RU363041"/>
    </source>
</evidence>
<gene>
    <name evidence="9" type="ORF">SAMN05421863_10475</name>
</gene>
<dbReference type="AlphaFoldDB" id="A0A1I4T4V6"/>
<dbReference type="InterPro" id="IPR002781">
    <property type="entry name" value="TM_pro_TauE-like"/>
</dbReference>
<feature type="transmembrane region" description="Helical" evidence="8">
    <location>
        <begin position="84"/>
        <end position="100"/>
    </location>
</feature>
<keyword evidence="7 8" id="KW-0472">Membrane</keyword>